<name>A0A0F9LC33_9ZZZZ</name>
<protein>
    <submittedName>
        <fullName evidence="2">Uncharacterized protein</fullName>
    </submittedName>
</protein>
<feature type="region of interest" description="Disordered" evidence="1">
    <location>
        <begin position="37"/>
        <end position="107"/>
    </location>
</feature>
<gene>
    <name evidence="2" type="ORF">LCGC14_1232900</name>
</gene>
<feature type="compositionally biased region" description="Pro residues" evidence="1">
    <location>
        <begin position="59"/>
        <end position="73"/>
    </location>
</feature>
<dbReference type="EMBL" id="LAZR01006595">
    <property type="protein sequence ID" value="KKM90998.1"/>
    <property type="molecule type" value="Genomic_DNA"/>
</dbReference>
<accession>A0A0F9LC33</accession>
<organism evidence="2">
    <name type="scientific">marine sediment metagenome</name>
    <dbReference type="NCBI Taxonomy" id="412755"/>
    <lineage>
        <taxon>unclassified sequences</taxon>
        <taxon>metagenomes</taxon>
        <taxon>ecological metagenomes</taxon>
    </lineage>
</organism>
<evidence type="ECO:0000313" key="2">
    <source>
        <dbReference type="EMBL" id="KKM90998.1"/>
    </source>
</evidence>
<feature type="compositionally biased region" description="Basic and acidic residues" evidence="1">
    <location>
        <begin position="37"/>
        <end position="58"/>
    </location>
</feature>
<feature type="compositionally biased region" description="Pro residues" evidence="1">
    <location>
        <begin position="81"/>
        <end position="100"/>
    </location>
</feature>
<sequence>MVWSKRKPYYGLKLSVNEFFRAPVRYLRDYVTKESILEKPYVDEDRGKMHQDPPRNPETDPPGDPGDYPPWDPTGPDDDLPPPFPGVNPGPDETPIPGVNPDPEDPTGGMWVQPLCTARSDCDCLNVGESCLIFVATHEKDLKTTWGIENTDPEVISAEIVKSLGDKVVIKVTALKEQDGLSSTITIWGAWGYQSNLYTS</sequence>
<proteinExistence type="predicted"/>
<comment type="caution">
    <text evidence="2">The sequence shown here is derived from an EMBL/GenBank/DDBJ whole genome shotgun (WGS) entry which is preliminary data.</text>
</comment>
<dbReference type="AlphaFoldDB" id="A0A0F9LC33"/>
<feature type="non-terminal residue" evidence="2">
    <location>
        <position position="200"/>
    </location>
</feature>
<reference evidence="2" key="1">
    <citation type="journal article" date="2015" name="Nature">
        <title>Complex archaea that bridge the gap between prokaryotes and eukaryotes.</title>
        <authorList>
            <person name="Spang A."/>
            <person name="Saw J.H."/>
            <person name="Jorgensen S.L."/>
            <person name="Zaremba-Niedzwiedzka K."/>
            <person name="Martijn J."/>
            <person name="Lind A.E."/>
            <person name="van Eijk R."/>
            <person name="Schleper C."/>
            <person name="Guy L."/>
            <person name="Ettema T.J."/>
        </authorList>
    </citation>
    <scope>NUCLEOTIDE SEQUENCE</scope>
</reference>
<evidence type="ECO:0000256" key="1">
    <source>
        <dbReference type="SAM" id="MobiDB-lite"/>
    </source>
</evidence>